<accession>A0A3S5ANA5</accession>
<comment type="caution">
    <text evidence="1">The sequence shown here is derived from an EMBL/GenBank/DDBJ whole genome shotgun (WGS) entry which is preliminary data.</text>
</comment>
<dbReference type="Proteomes" id="UP000784294">
    <property type="component" value="Unassembled WGS sequence"/>
</dbReference>
<evidence type="ECO:0000313" key="2">
    <source>
        <dbReference type="Proteomes" id="UP000784294"/>
    </source>
</evidence>
<sequence length="70" mass="7628">CGPITLAIYPDLSLSIGLSDSGLQSGSLYRLVNLYLIFLVDRFHSVPVPLCSSLQALFLNTLEARTPPLH</sequence>
<keyword evidence="2" id="KW-1185">Reference proteome</keyword>
<protein>
    <submittedName>
        <fullName evidence="1">Uncharacterized protein</fullName>
    </submittedName>
</protein>
<gene>
    <name evidence="1" type="ORF">PXEA_LOCUS14310</name>
</gene>
<feature type="non-terminal residue" evidence="1">
    <location>
        <position position="1"/>
    </location>
</feature>
<reference evidence="1" key="1">
    <citation type="submission" date="2018-11" db="EMBL/GenBank/DDBJ databases">
        <authorList>
            <consortium name="Pathogen Informatics"/>
        </authorList>
    </citation>
    <scope>NUCLEOTIDE SEQUENCE</scope>
</reference>
<proteinExistence type="predicted"/>
<evidence type="ECO:0000313" key="1">
    <source>
        <dbReference type="EMBL" id="VEL20870.1"/>
    </source>
</evidence>
<dbReference type="EMBL" id="CAAALY010048343">
    <property type="protein sequence ID" value="VEL20870.1"/>
    <property type="molecule type" value="Genomic_DNA"/>
</dbReference>
<organism evidence="1 2">
    <name type="scientific">Protopolystoma xenopodis</name>
    <dbReference type="NCBI Taxonomy" id="117903"/>
    <lineage>
        <taxon>Eukaryota</taxon>
        <taxon>Metazoa</taxon>
        <taxon>Spiralia</taxon>
        <taxon>Lophotrochozoa</taxon>
        <taxon>Platyhelminthes</taxon>
        <taxon>Monogenea</taxon>
        <taxon>Polyopisthocotylea</taxon>
        <taxon>Polystomatidea</taxon>
        <taxon>Polystomatidae</taxon>
        <taxon>Protopolystoma</taxon>
    </lineage>
</organism>
<dbReference type="AlphaFoldDB" id="A0A3S5ANA5"/>
<name>A0A3S5ANA5_9PLAT</name>